<dbReference type="EMBL" id="CM041545">
    <property type="protein sequence ID" value="KAI3361873.1"/>
    <property type="molecule type" value="Genomic_DNA"/>
</dbReference>
<evidence type="ECO:0000313" key="2">
    <source>
        <dbReference type="Proteomes" id="UP000831701"/>
    </source>
</evidence>
<comment type="caution">
    <text evidence="1">The sequence shown here is derived from an EMBL/GenBank/DDBJ whole genome shotgun (WGS) entry which is preliminary data.</text>
</comment>
<dbReference type="Proteomes" id="UP000831701">
    <property type="component" value="Chromosome 15"/>
</dbReference>
<organism evidence="1 2">
    <name type="scientific">Scortum barcoo</name>
    <name type="common">barcoo grunter</name>
    <dbReference type="NCBI Taxonomy" id="214431"/>
    <lineage>
        <taxon>Eukaryota</taxon>
        <taxon>Metazoa</taxon>
        <taxon>Chordata</taxon>
        <taxon>Craniata</taxon>
        <taxon>Vertebrata</taxon>
        <taxon>Euteleostomi</taxon>
        <taxon>Actinopterygii</taxon>
        <taxon>Neopterygii</taxon>
        <taxon>Teleostei</taxon>
        <taxon>Neoteleostei</taxon>
        <taxon>Acanthomorphata</taxon>
        <taxon>Eupercaria</taxon>
        <taxon>Centrarchiformes</taxon>
        <taxon>Terapontoidei</taxon>
        <taxon>Terapontidae</taxon>
        <taxon>Scortum</taxon>
    </lineage>
</organism>
<gene>
    <name evidence="1" type="ORF">L3Q82_002196</name>
</gene>
<proteinExistence type="predicted"/>
<reference evidence="1" key="1">
    <citation type="submission" date="2022-04" db="EMBL/GenBank/DDBJ databases">
        <title>Jade perch genome.</title>
        <authorList>
            <person name="Chao B."/>
        </authorList>
    </citation>
    <scope>NUCLEOTIDE SEQUENCE</scope>
    <source>
        <strain evidence="1">CB-2022</strain>
    </source>
</reference>
<name>A0ACB8W337_9TELE</name>
<accession>A0ACB8W337</accession>
<sequence>MVWPPQSPDLSPTELVWDELDRSVRKACPTNQQSLIDELKKAWKAIPGTYLKKLVERMPRICHAVVKARGMGGFVLRPHCDLQCVAARFPVQCDTVEMRISASESEIEAPSQKKMDCFFCLLRLEELSVFMSYFQAQGQQDC</sequence>
<evidence type="ECO:0000313" key="1">
    <source>
        <dbReference type="EMBL" id="KAI3361873.1"/>
    </source>
</evidence>
<keyword evidence="2" id="KW-1185">Reference proteome</keyword>
<protein>
    <submittedName>
        <fullName evidence="1">Uncharacterized protein</fullName>
    </submittedName>
</protein>